<reference evidence="2 3" key="1">
    <citation type="submission" date="2019-06" db="EMBL/GenBank/DDBJ databases">
        <title>Genome Sequence of the Brown Rot Fungal Pathogen Monilinia laxa.</title>
        <authorList>
            <person name="De Miccolis Angelini R.M."/>
            <person name="Landi L."/>
            <person name="Abate D."/>
            <person name="Pollastro S."/>
            <person name="Romanazzi G."/>
            <person name="Faretra F."/>
        </authorList>
    </citation>
    <scope>NUCLEOTIDE SEQUENCE [LARGE SCALE GENOMIC DNA]</scope>
    <source>
        <strain evidence="2 3">Mlax316</strain>
    </source>
</reference>
<protein>
    <submittedName>
        <fullName evidence="2">Uncharacterized protein</fullName>
    </submittedName>
</protein>
<feature type="region of interest" description="Disordered" evidence="1">
    <location>
        <begin position="144"/>
        <end position="259"/>
    </location>
</feature>
<sequence length="295" mass="33495">MEGYNCWPSFESEFKSLEEDLTRFELFLDRSQLDKLKTALELHTTLLDIPRNSEFVDEKIFKRVLESARTIKENGDSVHLMNLDIQTVIKAWDIWNTESKKNLPSMEDSKDSWQKGNVKAMKVPKKTVLRWKKDWILKKRLDAKNEREERKQGNIRRGISNMLSENEDDPPSHVPLVQSRSPLPQGDLSGEDANMFGDEDQSPGGRSASPNTLVTTGSSSALLQPNIKAEEDEIEKTQTDRPAIVGVQTSEAHSPSSEEDEAIFDYIPVEVMKALLENLSHRSTFSVPRAPRATL</sequence>
<evidence type="ECO:0000313" key="2">
    <source>
        <dbReference type="EMBL" id="KAB8296786.1"/>
    </source>
</evidence>
<name>A0A5N6K368_MONLA</name>
<dbReference type="Proteomes" id="UP000326757">
    <property type="component" value="Unassembled WGS sequence"/>
</dbReference>
<organism evidence="2 3">
    <name type="scientific">Monilinia laxa</name>
    <name type="common">Brown rot fungus</name>
    <name type="synonym">Sclerotinia laxa</name>
    <dbReference type="NCBI Taxonomy" id="61186"/>
    <lineage>
        <taxon>Eukaryota</taxon>
        <taxon>Fungi</taxon>
        <taxon>Dikarya</taxon>
        <taxon>Ascomycota</taxon>
        <taxon>Pezizomycotina</taxon>
        <taxon>Leotiomycetes</taxon>
        <taxon>Helotiales</taxon>
        <taxon>Sclerotiniaceae</taxon>
        <taxon>Monilinia</taxon>
    </lineage>
</organism>
<keyword evidence="3" id="KW-1185">Reference proteome</keyword>
<dbReference type="OrthoDB" id="3562741at2759"/>
<gene>
    <name evidence="2" type="ORF">EYC80_002203</name>
</gene>
<dbReference type="EMBL" id="VIGI01000008">
    <property type="protein sequence ID" value="KAB8296786.1"/>
    <property type="molecule type" value="Genomic_DNA"/>
</dbReference>
<comment type="caution">
    <text evidence="2">The sequence shown here is derived from an EMBL/GenBank/DDBJ whole genome shotgun (WGS) entry which is preliminary data.</text>
</comment>
<evidence type="ECO:0000313" key="3">
    <source>
        <dbReference type="Proteomes" id="UP000326757"/>
    </source>
</evidence>
<accession>A0A5N6K368</accession>
<feature type="compositionally biased region" description="Polar residues" evidence="1">
    <location>
        <begin position="208"/>
        <end position="223"/>
    </location>
</feature>
<evidence type="ECO:0000256" key="1">
    <source>
        <dbReference type="SAM" id="MobiDB-lite"/>
    </source>
</evidence>
<dbReference type="AlphaFoldDB" id="A0A5N6K368"/>
<proteinExistence type="predicted"/>